<feature type="transmembrane region" description="Helical" evidence="2">
    <location>
        <begin position="280"/>
        <end position="299"/>
    </location>
</feature>
<evidence type="ECO:0000256" key="2">
    <source>
        <dbReference type="SAM" id="Phobius"/>
    </source>
</evidence>
<reference evidence="5 6" key="1">
    <citation type="submission" date="2024-09" db="EMBL/GenBank/DDBJ databases">
        <authorList>
            <person name="Sun Q."/>
            <person name="Mori K."/>
        </authorList>
    </citation>
    <scope>NUCLEOTIDE SEQUENCE [LARGE SCALE GENOMIC DNA]</scope>
    <source>
        <strain evidence="5 6">JCM 3143</strain>
    </source>
</reference>
<evidence type="ECO:0000256" key="3">
    <source>
        <dbReference type="SAM" id="SignalP"/>
    </source>
</evidence>
<keyword evidence="6" id="KW-1185">Reference proteome</keyword>
<evidence type="ECO:0000313" key="6">
    <source>
        <dbReference type="Proteomes" id="UP001589532"/>
    </source>
</evidence>
<dbReference type="RefSeq" id="WP_345001022.1">
    <property type="nucleotide sequence ID" value="NZ_BAAAXV010000009.1"/>
</dbReference>
<keyword evidence="2" id="KW-0472">Membrane</keyword>
<feature type="domain" description="DUF2207" evidence="4">
    <location>
        <begin position="27"/>
        <end position="216"/>
    </location>
</feature>
<evidence type="ECO:0000256" key="1">
    <source>
        <dbReference type="SAM" id="MobiDB-lite"/>
    </source>
</evidence>
<keyword evidence="2" id="KW-1133">Transmembrane helix</keyword>
<accession>A0ABV5S4D9</accession>
<sequence>MLIALGSVLVLAPVPAAAAAPSYTLPETVVTATVNRDGTVKVVEDHTFRFSAAGHGAYVDIPRLGGTEVENVTVGEGQAQYRAEGTPELNVERPGETFAEGDCTDGPHRVVWYFSAEPGSTHTFRLAYTLKSAVTAYKKHAFLHLPLWGSGWKGGLDELRVSVRLPRAAKGGHEQYRAYGRSDSGFKPALSKDRRTVTGTARDVAAGHPVSLDLAFPTAQLTDVTPQKGTGAARLAKLGKSVPEAATTSECVLEGSAAEQDYEPLDAFSDTGSSPTESTGWMGIMFVLILIIAVVSLLARAGRAGGWSSGTSRPRSYHRHTYHSHTTWSSGSDSSSSSSSSGSYDFGSSGGSSSSDSGSSGSSSSDGGGGAW</sequence>
<protein>
    <submittedName>
        <fullName evidence="5">DUF2207 domain-containing protein</fullName>
    </submittedName>
</protein>
<evidence type="ECO:0000313" key="5">
    <source>
        <dbReference type="EMBL" id="MFB9626534.1"/>
    </source>
</evidence>
<dbReference type="EMBL" id="JBHMBW010000023">
    <property type="protein sequence ID" value="MFB9626534.1"/>
    <property type="molecule type" value="Genomic_DNA"/>
</dbReference>
<keyword evidence="2" id="KW-0812">Transmembrane</keyword>
<feature type="chain" id="PRO_5046240472" evidence="3">
    <location>
        <begin position="20"/>
        <end position="372"/>
    </location>
</feature>
<feature type="region of interest" description="Disordered" evidence="1">
    <location>
        <begin position="323"/>
        <end position="372"/>
    </location>
</feature>
<keyword evidence="3" id="KW-0732">Signal</keyword>
<proteinExistence type="predicted"/>
<dbReference type="InterPro" id="IPR018702">
    <property type="entry name" value="DUF2207"/>
</dbReference>
<feature type="signal peptide" evidence="3">
    <location>
        <begin position="1"/>
        <end position="19"/>
    </location>
</feature>
<evidence type="ECO:0000259" key="4">
    <source>
        <dbReference type="Pfam" id="PF09972"/>
    </source>
</evidence>
<name>A0ABV5S4D9_9ACTN</name>
<organism evidence="5 6">
    <name type="scientific">Nonomuraea helvata</name>
    <dbReference type="NCBI Taxonomy" id="37484"/>
    <lineage>
        <taxon>Bacteria</taxon>
        <taxon>Bacillati</taxon>
        <taxon>Actinomycetota</taxon>
        <taxon>Actinomycetes</taxon>
        <taxon>Streptosporangiales</taxon>
        <taxon>Streptosporangiaceae</taxon>
        <taxon>Nonomuraea</taxon>
    </lineage>
</organism>
<feature type="compositionally biased region" description="Low complexity" evidence="1">
    <location>
        <begin position="324"/>
        <end position="365"/>
    </location>
</feature>
<dbReference type="Proteomes" id="UP001589532">
    <property type="component" value="Unassembled WGS sequence"/>
</dbReference>
<gene>
    <name evidence="5" type="ORF">ACFFSA_25900</name>
</gene>
<dbReference type="Pfam" id="PF09972">
    <property type="entry name" value="DUF2207"/>
    <property type="match status" value="1"/>
</dbReference>
<comment type="caution">
    <text evidence="5">The sequence shown here is derived from an EMBL/GenBank/DDBJ whole genome shotgun (WGS) entry which is preliminary data.</text>
</comment>